<sequence>MSIDRHRSRSPVDLWYLSLITPLSSPIGQQIFARSFHCAFDRLHPYFEAQERNYFCGVACASILLNALSSSPKWTQSTLYSTVAQAYMLHGITLTNLSNVLRKCGSSSIIRHCEDETIEEQFRRDIKNEQNFLIVNYWRQFEGNDKNYPLRYGHFSLVAAFDEITDQVLLLDTSNAKHPQHWLGVKQLIRMMSTFDRTATMSRGYLIVNHTKNNQTNDLNSNSTSIK</sequence>
<dbReference type="GO" id="GO:0046938">
    <property type="term" value="P:phytochelatin biosynthetic process"/>
    <property type="evidence" value="ECO:0007669"/>
    <property type="project" value="InterPro"/>
</dbReference>
<name>A0A814FDT0_9BILA</name>
<reference evidence="6" key="1">
    <citation type="submission" date="2021-02" db="EMBL/GenBank/DDBJ databases">
        <authorList>
            <person name="Nowell W R."/>
        </authorList>
    </citation>
    <scope>NUCLEOTIDE SEQUENCE</scope>
</reference>
<dbReference type="GO" id="GO:0046872">
    <property type="term" value="F:metal ion binding"/>
    <property type="evidence" value="ECO:0007669"/>
    <property type="project" value="UniProtKB-KW"/>
</dbReference>
<feature type="domain" description="Peptidase C83" evidence="5">
    <location>
        <begin position="1"/>
        <end position="213"/>
    </location>
</feature>
<evidence type="ECO:0000256" key="2">
    <source>
        <dbReference type="ARBA" id="ARBA00022539"/>
    </source>
</evidence>
<accession>A0A814FDT0</accession>
<dbReference type="InterPro" id="IPR038156">
    <property type="entry name" value="PCS_N_sf"/>
</dbReference>
<dbReference type="InterPro" id="IPR038765">
    <property type="entry name" value="Papain-like_cys_pep_sf"/>
</dbReference>
<dbReference type="InterPro" id="IPR040409">
    <property type="entry name" value="PCS-like"/>
</dbReference>
<evidence type="ECO:0000313" key="6">
    <source>
        <dbReference type="EMBL" id="CAF0981487.1"/>
    </source>
</evidence>
<comment type="caution">
    <text evidence="6">The sequence shown here is derived from an EMBL/GenBank/DDBJ whole genome shotgun (WGS) entry which is preliminary data.</text>
</comment>
<dbReference type="GO" id="GO:0016756">
    <property type="term" value="F:glutathione gamma-glutamylcysteinyltransferase activity"/>
    <property type="evidence" value="ECO:0007669"/>
    <property type="project" value="UniProtKB-EC"/>
</dbReference>
<evidence type="ECO:0000313" key="7">
    <source>
        <dbReference type="Proteomes" id="UP000663860"/>
    </source>
</evidence>
<dbReference type="Gene3D" id="3.90.70.30">
    <property type="entry name" value="Phytochelatin synthase, N-terminal domain"/>
    <property type="match status" value="1"/>
</dbReference>
<dbReference type="Proteomes" id="UP000663860">
    <property type="component" value="Unassembled WGS sequence"/>
</dbReference>
<proteinExistence type="predicted"/>
<dbReference type="GO" id="GO:0010038">
    <property type="term" value="P:response to metal ion"/>
    <property type="evidence" value="ECO:0007669"/>
    <property type="project" value="InterPro"/>
</dbReference>
<protein>
    <recommendedName>
        <fullName evidence="1">glutathione gamma-glutamylcysteinyltransferase</fullName>
        <ecNumber evidence="1">2.3.2.15</ecNumber>
    </recommendedName>
</protein>
<keyword evidence="3" id="KW-0808">Transferase</keyword>
<dbReference type="AlphaFoldDB" id="A0A814FDT0"/>
<keyword evidence="4" id="KW-0479">Metal-binding</keyword>
<dbReference type="Pfam" id="PF05023">
    <property type="entry name" value="Phytochelatin"/>
    <property type="match status" value="1"/>
</dbReference>
<dbReference type="EMBL" id="CAJNOE010000150">
    <property type="protein sequence ID" value="CAF0981487.1"/>
    <property type="molecule type" value="Genomic_DNA"/>
</dbReference>
<evidence type="ECO:0000256" key="3">
    <source>
        <dbReference type="ARBA" id="ARBA00022679"/>
    </source>
</evidence>
<dbReference type="InterPro" id="IPR007719">
    <property type="entry name" value="PCS_N"/>
</dbReference>
<dbReference type="SUPFAM" id="SSF54001">
    <property type="entry name" value="Cysteine proteinases"/>
    <property type="match status" value="1"/>
</dbReference>
<dbReference type="PROSITE" id="PS51443">
    <property type="entry name" value="PCS"/>
    <property type="match status" value="1"/>
</dbReference>
<evidence type="ECO:0000259" key="5">
    <source>
        <dbReference type="PROSITE" id="PS51443"/>
    </source>
</evidence>
<organism evidence="6 7">
    <name type="scientific">Adineta steineri</name>
    <dbReference type="NCBI Taxonomy" id="433720"/>
    <lineage>
        <taxon>Eukaryota</taxon>
        <taxon>Metazoa</taxon>
        <taxon>Spiralia</taxon>
        <taxon>Gnathifera</taxon>
        <taxon>Rotifera</taxon>
        <taxon>Eurotatoria</taxon>
        <taxon>Bdelloidea</taxon>
        <taxon>Adinetida</taxon>
        <taxon>Adinetidae</taxon>
        <taxon>Adineta</taxon>
    </lineage>
</organism>
<evidence type="ECO:0000256" key="4">
    <source>
        <dbReference type="ARBA" id="ARBA00022723"/>
    </source>
</evidence>
<keyword evidence="2" id="KW-0104">Cadmium</keyword>
<gene>
    <name evidence="6" type="ORF">IZO911_LOCUS16595</name>
</gene>
<dbReference type="PANTHER" id="PTHR33447">
    <property type="entry name" value="GLUTATHIONE GAMMA-GLUTAMYLCYSTEINYLTRANSFERASE"/>
    <property type="match status" value="1"/>
</dbReference>
<evidence type="ECO:0000256" key="1">
    <source>
        <dbReference type="ARBA" id="ARBA00012468"/>
    </source>
</evidence>
<dbReference type="EC" id="2.3.2.15" evidence="1"/>
<dbReference type="PANTHER" id="PTHR33447:SF20">
    <property type="entry name" value="GLUTATHIONE GAMMA-GLUTAMYLCYSTEINYLTRANSFERASE"/>
    <property type="match status" value="1"/>
</dbReference>